<evidence type="ECO:0000313" key="1">
    <source>
        <dbReference type="EMBL" id="CAG8596533.1"/>
    </source>
</evidence>
<name>A0ACA9MJQ8_9GLOM</name>
<organism evidence="1 2">
    <name type="scientific">Dentiscutata heterogama</name>
    <dbReference type="NCBI Taxonomy" id="1316150"/>
    <lineage>
        <taxon>Eukaryota</taxon>
        <taxon>Fungi</taxon>
        <taxon>Fungi incertae sedis</taxon>
        <taxon>Mucoromycota</taxon>
        <taxon>Glomeromycotina</taxon>
        <taxon>Glomeromycetes</taxon>
        <taxon>Diversisporales</taxon>
        <taxon>Gigasporaceae</taxon>
        <taxon>Dentiscutata</taxon>
    </lineage>
</organism>
<comment type="caution">
    <text evidence="1">The sequence shown here is derived from an EMBL/GenBank/DDBJ whole genome shotgun (WGS) entry which is preliminary data.</text>
</comment>
<keyword evidence="2" id="KW-1185">Reference proteome</keyword>
<evidence type="ECO:0000313" key="2">
    <source>
        <dbReference type="Proteomes" id="UP000789702"/>
    </source>
</evidence>
<proteinExistence type="predicted"/>
<dbReference type="EMBL" id="CAJVPU010009571">
    <property type="protein sequence ID" value="CAG8596533.1"/>
    <property type="molecule type" value="Genomic_DNA"/>
</dbReference>
<sequence>MNDPIQDIPEIIGLILGTKNTYNSQDVAKYYCEQVEFKNFMTYIPSGRCSRDRFVALNRCYRGYIHSDNKTTVHEVFFNEEHNKAVIDVTHFARRGVFFWVEQPIRVMIKLDLTYANDGKYVIKKQEILCQPEELIGGIAPYLVPSLLILLKSFFTTTCVVIGKLRELIGCK</sequence>
<dbReference type="Proteomes" id="UP000789702">
    <property type="component" value="Unassembled WGS sequence"/>
</dbReference>
<gene>
    <name evidence="1" type="ORF">DHETER_LOCUS7076</name>
</gene>
<accession>A0ACA9MJQ8</accession>
<protein>
    <submittedName>
        <fullName evidence="1">15561_t:CDS:1</fullName>
    </submittedName>
</protein>
<reference evidence="1" key="1">
    <citation type="submission" date="2021-06" db="EMBL/GenBank/DDBJ databases">
        <authorList>
            <person name="Kallberg Y."/>
            <person name="Tangrot J."/>
            <person name="Rosling A."/>
        </authorList>
    </citation>
    <scope>NUCLEOTIDE SEQUENCE</scope>
    <source>
        <strain evidence="1">IL203A</strain>
    </source>
</reference>